<dbReference type="InterPro" id="IPR008942">
    <property type="entry name" value="ENTH_VHS"/>
</dbReference>
<dbReference type="InterPro" id="IPR011417">
    <property type="entry name" value="ANTH_dom"/>
</dbReference>
<dbReference type="SMART" id="SM00273">
    <property type="entry name" value="ENTH"/>
    <property type="match status" value="1"/>
</dbReference>
<dbReference type="PROSITE" id="PS50942">
    <property type="entry name" value="ENTH"/>
    <property type="match status" value="1"/>
</dbReference>
<sequence>MQTAVRKSTRLEYKPPKIKHLTTLKNITVENPQNIQEILIALEKRLKEGYWIITFKVFIVLHYLIREGNHKLVMEAIDRHRPQILDLSKIKNKKSAPETIQSMLEYKSFIGQRIAMGCQSQIDHTAQGIMRRLSLSNGLFEETRRLQQLLESALYCKFRLNEGNPSIALFAYQLVILDILNLFQAINEAIINILEHYFEMPVMNAKEALEIYKVFAKQTQSVIEFLEAARMYEGSLQMRLPPINHVSLLNFSF</sequence>
<dbReference type="PANTHER" id="PTHR22951:SF5">
    <property type="entry name" value="PHOSPHATIDYLINOSITOL-BINDING CLATHRIN ASSEMBLY PROTEIN LAP"/>
    <property type="match status" value="1"/>
</dbReference>
<evidence type="ECO:0000313" key="3">
    <source>
        <dbReference type="Proteomes" id="UP000716291"/>
    </source>
</evidence>
<dbReference type="GO" id="GO:0030136">
    <property type="term" value="C:clathrin-coated vesicle"/>
    <property type="evidence" value="ECO:0007669"/>
    <property type="project" value="InterPro"/>
</dbReference>
<dbReference type="GO" id="GO:0048268">
    <property type="term" value="P:clathrin coat assembly"/>
    <property type="evidence" value="ECO:0007669"/>
    <property type="project" value="InterPro"/>
</dbReference>
<dbReference type="GO" id="GO:0000149">
    <property type="term" value="F:SNARE binding"/>
    <property type="evidence" value="ECO:0007669"/>
    <property type="project" value="TreeGrafter"/>
</dbReference>
<dbReference type="CDD" id="cd16988">
    <property type="entry name" value="ANTH_N_YAP180"/>
    <property type="match status" value="1"/>
</dbReference>
<proteinExistence type="predicted"/>
<dbReference type="Gene3D" id="1.20.58.150">
    <property type="entry name" value="ANTH domain"/>
    <property type="match status" value="1"/>
</dbReference>
<dbReference type="InterPro" id="IPR013809">
    <property type="entry name" value="ENTH"/>
</dbReference>
<protein>
    <recommendedName>
        <fullName evidence="1">ENTH domain-containing protein</fullName>
    </recommendedName>
</protein>
<organism evidence="2 3">
    <name type="scientific">Rhizopus oryzae</name>
    <name type="common">Mucormycosis agent</name>
    <name type="synonym">Rhizopus arrhizus var. delemar</name>
    <dbReference type="NCBI Taxonomy" id="64495"/>
    <lineage>
        <taxon>Eukaryota</taxon>
        <taxon>Fungi</taxon>
        <taxon>Fungi incertae sedis</taxon>
        <taxon>Mucoromycota</taxon>
        <taxon>Mucoromycotina</taxon>
        <taxon>Mucoromycetes</taxon>
        <taxon>Mucorales</taxon>
        <taxon>Mucorineae</taxon>
        <taxon>Rhizopodaceae</taxon>
        <taxon>Rhizopus</taxon>
    </lineage>
</organism>
<dbReference type="GO" id="GO:0072583">
    <property type="term" value="P:clathrin-dependent endocytosis"/>
    <property type="evidence" value="ECO:0007669"/>
    <property type="project" value="InterPro"/>
</dbReference>
<dbReference type="SUPFAM" id="SSF48464">
    <property type="entry name" value="ENTH/VHS domain"/>
    <property type="match status" value="1"/>
</dbReference>
<dbReference type="GO" id="GO:0005905">
    <property type="term" value="C:clathrin-coated pit"/>
    <property type="evidence" value="ECO:0007669"/>
    <property type="project" value="TreeGrafter"/>
</dbReference>
<dbReference type="GO" id="GO:0005546">
    <property type="term" value="F:phosphatidylinositol-4,5-bisphosphate binding"/>
    <property type="evidence" value="ECO:0007669"/>
    <property type="project" value="TreeGrafter"/>
</dbReference>
<dbReference type="EMBL" id="JAANQT010003840">
    <property type="protein sequence ID" value="KAG1300694.1"/>
    <property type="molecule type" value="Genomic_DNA"/>
</dbReference>
<evidence type="ECO:0000313" key="2">
    <source>
        <dbReference type="EMBL" id="KAG1300694.1"/>
    </source>
</evidence>
<gene>
    <name evidence="2" type="ORF">G6F64_012460</name>
</gene>
<keyword evidence="3" id="KW-1185">Reference proteome</keyword>
<dbReference type="PANTHER" id="PTHR22951">
    <property type="entry name" value="CLATHRIN ASSEMBLY PROTEIN"/>
    <property type="match status" value="1"/>
</dbReference>
<dbReference type="SUPFAM" id="SSF89009">
    <property type="entry name" value="GAT-like domain"/>
    <property type="match status" value="1"/>
</dbReference>
<comment type="caution">
    <text evidence="2">The sequence shown here is derived from an EMBL/GenBank/DDBJ whole genome shotgun (WGS) entry which is preliminary data.</text>
</comment>
<evidence type="ECO:0000259" key="1">
    <source>
        <dbReference type="PROSITE" id="PS50942"/>
    </source>
</evidence>
<dbReference type="AlphaFoldDB" id="A0A9P6WX83"/>
<dbReference type="Gene3D" id="1.25.40.90">
    <property type="match status" value="1"/>
</dbReference>
<name>A0A9P6WX83_RHIOR</name>
<dbReference type="Proteomes" id="UP000716291">
    <property type="component" value="Unassembled WGS sequence"/>
</dbReference>
<reference evidence="2" key="1">
    <citation type="journal article" date="2020" name="Microb. Genom.">
        <title>Genetic diversity of clinical and environmental Mucorales isolates obtained from an investigation of mucormycosis cases among solid organ transplant recipients.</title>
        <authorList>
            <person name="Nguyen M.H."/>
            <person name="Kaul D."/>
            <person name="Muto C."/>
            <person name="Cheng S.J."/>
            <person name="Richter R.A."/>
            <person name="Bruno V.M."/>
            <person name="Liu G."/>
            <person name="Beyhan S."/>
            <person name="Sundermann A.J."/>
            <person name="Mounaud S."/>
            <person name="Pasculle A.W."/>
            <person name="Nierman W.C."/>
            <person name="Driscoll E."/>
            <person name="Cumbie R."/>
            <person name="Clancy C.J."/>
            <person name="Dupont C.L."/>
        </authorList>
    </citation>
    <scope>NUCLEOTIDE SEQUENCE</scope>
    <source>
        <strain evidence="2">GL11</strain>
    </source>
</reference>
<dbReference type="GO" id="GO:0005545">
    <property type="term" value="F:1-phosphatidylinositol binding"/>
    <property type="evidence" value="ECO:0007669"/>
    <property type="project" value="InterPro"/>
</dbReference>
<dbReference type="GO" id="GO:0006900">
    <property type="term" value="P:vesicle budding from membrane"/>
    <property type="evidence" value="ECO:0007669"/>
    <property type="project" value="TreeGrafter"/>
</dbReference>
<feature type="domain" description="ENTH" evidence="1">
    <location>
        <begin position="1"/>
        <end position="124"/>
    </location>
</feature>
<dbReference type="InterPro" id="IPR045192">
    <property type="entry name" value="AP180-like"/>
</dbReference>
<dbReference type="GO" id="GO:0032050">
    <property type="term" value="F:clathrin heavy chain binding"/>
    <property type="evidence" value="ECO:0007669"/>
    <property type="project" value="TreeGrafter"/>
</dbReference>
<dbReference type="InterPro" id="IPR014712">
    <property type="entry name" value="ANTH_dom_sf"/>
</dbReference>
<dbReference type="Pfam" id="PF07651">
    <property type="entry name" value="ANTH"/>
    <property type="match status" value="1"/>
</dbReference>
<accession>A0A9P6WX83</accession>